<accession>A0AAV4H5C3</accession>
<name>A0AAV4H5C3_9GAST</name>
<reference evidence="1 2" key="1">
    <citation type="journal article" date="2021" name="Elife">
        <title>Chloroplast acquisition without the gene transfer in kleptoplastic sea slugs, Plakobranchus ocellatus.</title>
        <authorList>
            <person name="Maeda T."/>
            <person name="Takahashi S."/>
            <person name="Yoshida T."/>
            <person name="Shimamura S."/>
            <person name="Takaki Y."/>
            <person name="Nagai Y."/>
            <person name="Toyoda A."/>
            <person name="Suzuki Y."/>
            <person name="Arimoto A."/>
            <person name="Ishii H."/>
            <person name="Satoh N."/>
            <person name="Nishiyama T."/>
            <person name="Hasebe M."/>
            <person name="Maruyama T."/>
            <person name="Minagawa J."/>
            <person name="Obokata J."/>
            <person name="Shigenobu S."/>
        </authorList>
    </citation>
    <scope>NUCLEOTIDE SEQUENCE [LARGE SCALE GENOMIC DNA]</scope>
</reference>
<dbReference type="EMBL" id="BMAT01012467">
    <property type="protein sequence ID" value="GFR92909.1"/>
    <property type="molecule type" value="Genomic_DNA"/>
</dbReference>
<dbReference type="SUPFAM" id="SSF56672">
    <property type="entry name" value="DNA/RNA polymerases"/>
    <property type="match status" value="1"/>
</dbReference>
<evidence type="ECO:0000313" key="2">
    <source>
        <dbReference type="Proteomes" id="UP000762676"/>
    </source>
</evidence>
<keyword evidence="2" id="KW-1185">Reference proteome</keyword>
<dbReference type="Proteomes" id="UP000762676">
    <property type="component" value="Unassembled WGS sequence"/>
</dbReference>
<gene>
    <name evidence="1" type="ORF">ElyMa_006212700</name>
</gene>
<sequence>MLDTAPYSDEIPQEAKIELPTLSKTQSHEDVDINSELTDNLRKGAEKLLASFSDVLTDVPGTSNLIEYKITLTTAKVVCLKPYKLPFISKELVEKEINEMLKLGVVEPSTSAYSSPIVLVNKPDQTVRFLSTSGVLTP</sequence>
<evidence type="ECO:0008006" key="3">
    <source>
        <dbReference type="Google" id="ProtNLM"/>
    </source>
</evidence>
<dbReference type="InterPro" id="IPR043502">
    <property type="entry name" value="DNA/RNA_pol_sf"/>
</dbReference>
<comment type="caution">
    <text evidence="1">The sequence shown here is derived from an EMBL/GenBank/DDBJ whole genome shotgun (WGS) entry which is preliminary data.</text>
</comment>
<dbReference type="AlphaFoldDB" id="A0AAV4H5C3"/>
<organism evidence="1 2">
    <name type="scientific">Elysia marginata</name>
    <dbReference type="NCBI Taxonomy" id="1093978"/>
    <lineage>
        <taxon>Eukaryota</taxon>
        <taxon>Metazoa</taxon>
        <taxon>Spiralia</taxon>
        <taxon>Lophotrochozoa</taxon>
        <taxon>Mollusca</taxon>
        <taxon>Gastropoda</taxon>
        <taxon>Heterobranchia</taxon>
        <taxon>Euthyneura</taxon>
        <taxon>Panpulmonata</taxon>
        <taxon>Sacoglossa</taxon>
        <taxon>Placobranchoidea</taxon>
        <taxon>Plakobranchidae</taxon>
        <taxon>Elysia</taxon>
    </lineage>
</organism>
<evidence type="ECO:0000313" key="1">
    <source>
        <dbReference type="EMBL" id="GFR92909.1"/>
    </source>
</evidence>
<protein>
    <recommendedName>
        <fullName evidence="3">Reverse transcriptase domain-containing protein</fullName>
    </recommendedName>
</protein>
<proteinExistence type="predicted"/>
<dbReference type="Gene3D" id="3.10.10.10">
    <property type="entry name" value="HIV Type 1 Reverse Transcriptase, subunit A, domain 1"/>
    <property type="match status" value="1"/>
</dbReference>